<evidence type="ECO:0000256" key="2">
    <source>
        <dbReference type="SAM" id="MobiDB-lite"/>
    </source>
</evidence>
<organism evidence="3 4">
    <name type="scientific">Callosobruchus maculatus</name>
    <name type="common">Southern cowpea weevil</name>
    <name type="synonym">Pulse bruchid</name>
    <dbReference type="NCBI Taxonomy" id="64391"/>
    <lineage>
        <taxon>Eukaryota</taxon>
        <taxon>Metazoa</taxon>
        <taxon>Ecdysozoa</taxon>
        <taxon>Arthropoda</taxon>
        <taxon>Hexapoda</taxon>
        <taxon>Insecta</taxon>
        <taxon>Pterygota</taxon>
        <taxon>Neoptera</taxon>
        <taxon>Endopterygota</taxon>
        <taxon>Coleoptera</taxon>
        <taxon>Polyphaga</taxon>
        <taxon>Cucujiformia</taxon>
        <taxon>Chrysomeloidea</taxon>
        <taxon>Chrysomelidae</taxon>
        <taxon>Bruchinae</taxon>
        <taxon>Bruchini</taxon>
        <taxon>Callosobruchus</taxon>
    </lineage>
</organism>
<sequence length="421" mass="47872">MLGGTTGTGYHSESDSDIEPPFRGFDRNMAEATGTEIMLARDMVPEYHGGSKDLLDFINKGDQFIDLLKKPDVNCVFNKLLLHNIVSKIKGEARDLINNSSYSTWRDLKDILIDSYQKIRVQINKDDIIGHALLLDLGHTVNSIEQELLKFNSIHKRSRRGLVNGLGTIIKYVTGNLDQNDLTTIQNNFHKLHNTQNQIIEQVNTQISFAHAISAKLEETMNVIEKRLLNAQAAIREFKENSDKHMVISRILFVANQLYENVKSLEVSLTLAMQGIPNLGSFSRSELGLIQDHLSKIYTPKALSHNNRVVSETMVETVLSSEITRSQHEEVQVACENDCVRHSLKVSGMLYTSLKYDNASQAHKMWFTDRRIPHQWQSGGSSPHSRYECVMNQFRQLCWLDSNFWKKLSAGSIKKSNAWKV</sequence>
<dbReference type="OrthoDB" id="6765300at2759"/>
<dbReference type="Pfam" id="PF12259">
    <property type="entry name" value="Baculo_F"/>
    <property type="match status" value="1"/>
</dbReference>
<proteinExistence type="predicted"/>
<feature type="coiled-coil region" evidence="1">
    <location>
        <begin position="214"/>
        <end position="241"/>
    </location>
</feature>
<dbReference type="Proteomes" id="UP000410492">
    <property type="component" value="Unassembled WGS sequence"/>
</dbReference>
<protein>
    <submittedName>
        <fullName evidence="3">Uncharacterized protein</fullName>
    </submittedName>
</protein>
<accession>A0A653CE16</accession>
<evidence type="ECO:0000313" key="3">
    <source>
        <dbReference type="EMBL" id="VEN46167.1"/>
    </source>
</evidence>
<keyword evidence="4" id="KW-1185">Reference proteome</keyword>
<dbReference type="AlphaFoldDB" id="A0A653CE16"/>
<evidence type="ECO:0000313" key="4">
    <source>
        <dbReference type="Proteomes" id="UP000410492"/>
    </source>
</evidence>
<feature type="region of interest" description="Disordered" evidence="2">
    <location>
        <begin position="1"/>
        <end position="25"/>
    </location>
</feature>
<gene>
    <name evidence="3" type="ORF">CALMAC_LOCUS8354</name>
</gene>
<reference evidence="3 4" key="1">
    <citation type="submission" date="2019-01" db="EMBL/GenBank/DDBJ databases">
        <authorList>
            <person name="Sayadi A."/>
        </authorList>
    </citation>
    <scope>NUCLEOTIDE SEQUENCE [LARGE SCALE GENOMIC DNA]</scope>
</reference>
<evidence type="ECO:0000256" key="1">
    <source>
        <dbReference type="SAM" id="Coils"/>
    </source>
</evidence>
<name>A0A653CE16_CALMS</name>
<keyword evidence="1" id="KW-0175">Coiled coil</keyword>
<dbReference type="InterPro" id="IPR022048">
    <property type="entry name" value="Envelope_fusion-like"/>
</dbReference>
<dbReference type="EMBL" id="CAACVG010007582">
    <property type="protein sequence ID" value="VEN46167.1"/>
    <property type="molecule type" value="Genomic_DNA"/>
</dbReference>